<dbReference type="InterPro" id="IPR024607">
    <property type="entry name" value="Sulfatase_CS"/>
</dbReference>
<dbReference type="PANTHER" id="PTHR42693:SF42">
    <property type="entry name" value="ARYLSULFATASE G"/>
    <property type="match status" value="1"/>
</dbReference>
<dbReference type="CDD" id="cd16144">
    <property type="entry name" value="ARS_like"/>
    <property type="match status" value="1"/>
</dbReference>
<keyword evidence="4 7" id="KW-0732">Signal</keyword>
<keyword evidence="5" id="KW-0378">Hydrolase</keyword>
<dbReference type="SUPFAM" id="SSF53649">
    <property type="entry name" value="Alkaline phosphatase-like"/>
    <property type="match status" value="1"/>
</dbReference>
<dbReference type="EMBL" id="FNGV01000007">
    <property type="protein sequence ID" value="SDM30244.1"/>
    <property type="molecule type" value="Genomic_DNA"/>
</dbReference>
<keyword evidence="10" id="KW-1185">Reference proteome</keyword>
<evidence type="ECO:0000256" key="2">
    <source>
        <dbReference type="ARBA" id="ARBA00008779"/>
    </source>
</evidence>
<gene>
    <name evidence="9" type="ORF">SAMN04488514_10799</name>
</gene>
<dbReference type="InterPro" id="IPR017850">
    <property type="entry name" value="Alkaline_phosphatase_core_sf"/>
</dbReference>
<dbReference type="GO" id="GO:0004065">
    <property type="term" value="F:arylsulfatase activity"/>
    <property type="evidence" value="ECO:0007669"/>
    <property type="project" value="TreeGrafter"/>
</dbReference>
<evidence type="ECO:0000256" key="1">
    <source>
        <dbReference type="ARBA" id="ARBA00001913"/>
    </source>
</evidence>
<dbReference type="Proteomes" id="UP000199440">
    <property type="component" value="Unassembled WGS sequence"/>
</dbReference>
<dbReference type="Gene3D" id="3.30.1120.10">
    <property type="match status" value="1"/>
</dbReference>
<keyword evidence="3" id="KW-0479">Metal-binding</keyword>
<dbReference type="STRING" id="192904.SAMN04488514_10799"/>
<sequence length="468" mass="53046">MNCRKKQIIITTLLSLFLALSISCKTESKKTADINNEVKAKVKKPNIVLLFVDDWGWMDLGYRTEILHTPNIDQLKKDGLEFTRAYIATPTCSPSRASLLTGKEPVRFQMVRHIPGANEGSFKNGRTDEEFHLWPKDPVQMPSRNWFPLEEVTYAERLKEFGYYNMFIGKWHLGHEPYHPIKQGFDEQYGTANAGHPKSYYPPYFKIDNPLEDTPEDRYLTDVLTDKAEDFIGGYDKDVPFMLSFWYYNVHGPHEGPKDLVAKYKAEGLEDRYANYAAMVTAMDVSVGRVRKAIQEKGIAENTVLLLISDQGGYFNQSPLSGGKTGGNTLGEGGARVPFIIDYPGIAKANTTTDIPVQSLDIYPTLIEIASGKPCNDDWINGESLMPIINGGTLAQRNLYFFRSYEDQYAAVISGDWKLVKYHSGKYELFNVTEDLSEQHNLIDENLEQAVKLKKELANWEKAAVPTY</sequence>
<name>A0A1G9S4B3_9FLAO</name>
<dbReference type="PANTHER" id="PTHR42693">
    <property type="entry name" value="ARYLSULFATASE FAMILY MEMBER"/>
    <property type="match status" value="1"/>
</dbReference>
<dbReference type="GO" id="GO:0046872">
    <property type="term" value="F:metal ion binding"/>
    <property type="evidence" value="ECO:0007669"/>
    <property type="project" value="UniProtKB-KW"/>
</dbReference>
<comment type="similarity">
    <text evidence="2">Belongs to the sulfatase family.</text>
</comment>
<evidence type="ECO:0000313" key="9">
    <source>
        <dbReference type="EMBL" id="SDM30244.1"/>
    </source>
</evidence>
<feature type="signal peptide" evidence="7">
    <location>
        <begin position="1"/>
        <end position="26"/>
    </location>
</feature>
<keyword evidence="6" id="KW-0106">Calcium</keyword>
<evidence type="ECO:0000256" key="3">
    <source>
        <dbReference type="ARBA" id="ARBA00022723"/>
    </source>
</evidence>
<dbReference type="PROSITE" id="PS00523">
    <property type="entry name" value="SULFATASE_1"/>
    <property type="match status" value="1"/>
</dbReference>
<dbReference type="AlphaFoldDB" id="A0A1G9S4B3"/>
<dbReference type="RefSeq" id="WP_089890794.1">
    <property type="nucleotide sequence ID" value="NZ_FNGV01000007.1"/>
</dbReference>
<dbReference type="Gene3D" id="3.40.720.10">
    <property type="entry name" value="Alkaline Phosphatase, subunit A"/>
    <property type="match status" value="1"/>
</dbReference>
<evidence type="ECO:0000313" key="10">
    <source>
        <dbReference type="Proteomes" id="UP000199440"/>
    </source>
</evidence>
<dbReference type="Pfam" id="PF00884">
    <property type="entry name" value="Sulfatase"/>
    <property type="match status" value="1"/>
</dbReference>
<accession>A0A1G9S4B3</accession>
<dbReference type="PROSITE" id="PS51257">
    <property type="entry name" value="PROKAR_LIPOPROTEIN"/>
    <property type="match status" value="1"/>
</dbReference>
<dbReference type="InterPro" id="IPR050738">
    <property type="entry name" value="Sulfatase"/>
</dbReference>
<evidence type="ECO:0000256" key="7">
    <source>
        <dbReference type="SAM" id="SignalP"/>
    </source>
</evidence>
<evidence type="ECO:0000256" key="5">
    <source>
        <dbReference type="ARBA" id="ARBA00022801"/>
    </source>
</evidence>
<feature type="chain" id="PRO_5011507051" evidence="7">
    <location>
        <begin position="27"/>
        <end position="468"/>
    </location>
</feature>
<proteinExistence type="inferred from homology"/>
<reference evidence="9 10" key="1">
    <citation type="submission" date="2016-10" db="EMBL/GenBank/DDBJ databases">
        <authorList>
            <person name="de Groot N.N."/>
        </authorList>
    </citation>
    <scope>NUCLEOTIDE SEQUENCE [LARGE SCALE GENOMIC DNA]</scope>
    <source>
        <strain evidence="9 10">DSM 19886</strain>
    </source>
</reference>
<dbReference type="InterPro" id="IPR000917">
    <property type="entry name" value="Sulfatase_N"/>
</dbReference>
<protein>
    <submittedName>
        <fullName evidence="9">Arylsulfatase A</fullName>
    </submittedName>
</protein>
<evidence type="ECO:0000259" key="8">
    <source>
        <dbReference type="Pfam" id="PF00884"/>
    </source>
</evidence>
<evidence type="ECO:0000256" key="6">
    <source>
        <dbReference type="ARBA" id="ARBA00022837"/>
    </source>
</evidence>
<feature type="domain" description="Sulfatase N-terminal" evidence="8">
    <location>
        <begin position="45"/>
        <end position="370"/>
    </location>
</feature>
<dbReference type="OrthoDB" id="975025at2"/>
<organism evidence="9 10">
    <name type="scientific">Kriegella aquimaris</name>
    <dbReference type="NCBI Taxonomy" id="192904"/>
    <lineage>
        <taxon>Bacteria</taxon>
        <taxon>Pseudomonadati</taxon>
        <taxon>Bacteroidota</taxon>
        <taxon>Flavobacteriia</taxon>
        <taxon>Flavobacteriales</taxon>
        <taxon>Flavobacteriaceae</taxon>
        <taxon>Kriegella</taxon>
    </lineage>
</organism>
<comment type="cofactor">
    <cofactor evidence="1">
        <name>Ca(2+)</name>
        <dbReference type="ChEBI" id="CHEBI:29108"/>
    </cofactor>
</comment>
<evidence type="ECO:0000256" key="4">
    <source>
        <dbReference type="ARBA" id="ARBA00022729"/>
    </source>
</evidence>